<dbReference type="PROSITE" id="PS51352">
    <property type="entry name" value="THIOREDOXIN_2"/>
    <property type="match status" value="1"/>
</dbReference>
<dbReference type="PANTHER" id="PTHR45663:SF11">
    <property type="entry name" value="GEO12009P1"/>
    <property type="match status" value="1"/>
</dbReference>
<accession>A0A2G6KGJ9</accession>
<dbReference type="SUPFAM" id="SSF48452">
    <property type="entry name" value="TPR-like"/>
    <property type="match status" value="1"/>
</dbReference>
<dbReference type="CDD" id="cd02956">
    <property type="entry name" value="ybbN"/>
    <property type="match status" value="1"/>
</dbReference>
<evidence type="ECO:0000256" key="5">
    <source>
        <dbReference type="ARBA" id="ARBA00023284"/>
    </source>
</evidence>
<comment type="similarity">
    <text evidence="1">Belongs to the thioredoxin family.</text>
</comment>
<dbReference type="Proteomes" id="UP000230821">
    <property type="component" value="Unassembled WGS sequence"/>
</dbReference>
<evidence type="ECO:0000256" key="6">
    <source>
        <dbReference type="NCBIfam" id="TIGR01068"/>
    </source>
</evidence>
<dbReference type="AlphaFoldDB" id="A0A2G6KGJ9"/>
<comment type="caution">
    <text evidence="8">The sequence shown here is derived from an EMBL/GenBank/DDBJ whole genome shotgun (WGS) entry which is preliminary data.</text>
</comment>
<sequence length="271" mass="30560">MSYDIQNFAKEVLERSYQVPVVVDFWAEWCAPCRMLSPVLEQLAARASGEWSLAKVNTEQHPQVAAEYGIQSIPNVKLFVDGEVVNEFVGALPEEAIGRWLKDALPSPLRHQLQQAQELLVQDRFPEAQQLLEEVLEQEPDNDQAAILLATSLLFSEHLKAAGFAEKIMPASDYFSTAEAVQTLSQLLDLREHPENLPDGTVKERYLAAIERLHERDFDAALSQFIELLGIARSYHNDGARKACVAIFNFLGNDHEISQKHRRDFSSALYA</sequence>
<evidence type="ECO:0000256" key="1">
    <source>
        <dbReference type="ARBA" id="ARBA00008987"/>
    </source>
</evidence>
<dbReference type="InterPro" id="IPR011990">
    <property type="entry name" value="TPR-like_helical_dom_sf"/>
</dbReference>
<dbReference type="SUPFAM" id="SSF52833">
    <property type="entry name" value="Thioredoxin-like"/>
    <property type="match status" value="1"/>
</dbReference>
<feature type="domain" description="Thioredoxin" evidence="7">
    <location>
        <begin position="1"/>
        <end position="106"/>
    </location>
</feature>
<keyword evidence="2" id="KW-0813">Transport</keyword>
<organism evidence="8 9">
    <name type="scientific">candidate division KSB3 bacterium</name>
    <dbReference type="NCBI Taxonomy" id="2044937"/>
    <lineage>
        <taxon>Bacteria</taxon>
        <taxon>candidate division KSB3</taxon>
    </lineage>
</organism>
<evidence type="ECO:0000256" key="3">
    <source>
        <dbReference type="ARBA" id="ARBA00022982"/>
    </source>
</evidence>
<proteinExistence type="inferred from homology"/>
<dbReference type="Gene3D" id="1.25.40.10">
    <property type="entry name" value="Tetratricopeptide repeat domain"/>
    <property type="match status" value="1"/>
</dbReference>
<keyword evidence="4" id="KW-1015">Disulfide bond</keyword>
<dbReference type="PRINTS" id="PR00421">
    <property type="entry name" value="THIOREDOXIN"/>
</dbReference>
<dbReference type="GO" id="GO:0015035">
    <property type="term" value="F:protein-disulfide reductase activity"/>
    <property type="evidence" value="ECO:0007669"/>
    <property type="project" value="UniProtKB-UniRule"/>
</dbReference>
<dbReference type="PANTHER" id="PTHR45663">
    <property type="entry name" value="GEO12009P1"/>
    <property type="match status" value="1"/>
</dbReference>
<dbReference type="GO" id="GO:0006950">
    <property type="term" value="P:response to stress"/>
    <property type="evidence" value="ECO:0007669"/>
    <property type="project" value="UniProtKB-ARBA"/>
</dbReference>
<dbReference type="PROSITE" id="PS00194">
    <property type="entry name" value="THIOREDOXIN_1"/>
    <property type="match status" value="1"/>
</dbReference>
<dbReference type="Pfam" id="PF14559">
    <property type="entry name" value="TPR_19"/>
    <property type="match status" value="1"/>
</dbReference>
<dbReference type="InterPro" id="IPR036249">
    <property type="entry name" value="Thioredoxin-like_sf"/>
</dbReference>
<gene>
    <name evidence="8" type="primary">trxA</name>
    <name evidence="8" type="ORF">CSA56_06850</name>
</gene>
<dbReference type="Pfam" id="PF14561">
    <property type="entry name" value="TPR_20"/>
    <property type="match status" value="1"/>
</dbReference>
<dbReference type="NCBIfam" id="TIGR01068">
    <property type="entry name" value="thioredoxin"/>
    <property type="match status" value="1"/>
</dbReference>
<dbReference type="EMBL" id="PDSK01000076">
    <property type="protein sequence ID" value="PIE34793.1"/>
    <property type="molecule type" value="Genomic_DNA"/>
</dbReference>
<dbReference type="GO" id="GO:0005737">
    <property type="term" value="C:cytoplasm"/>
    <property type="evidence" value="ECO:0007669"/>
    <property type="project" value="TreeGrafter"/>
</dbReference>
<protein>
    <recommendedName>
        <fullName evidence="6">Thioredoxin</fullName>
    </recommendedName>
</protein>
<evidence type="ECO:0000313" key="9">
    <source>
        <dbReference type="Proteomes" id="UP000230821"/>
    </source>
</evidence>
<evidence type="ECO:0000313" key="8">
    <source>
        <dbReference type="EMBL" id="PIE34793.1"/>
    </source>
</evidence>
<evidence type="ECO:0000256" key="4">
    <source>
        <dbReference type="ARBA" id="ARBA00023157"/>
    </source>
</evidence>
<dbReference type="InterPro" id="IPR005746">
    <property type="entry name" value="Thioredoxin"/>
</dbReference>
<reference evidence="8 9" key="1">
    <citation type="submission" date="2017-10" db="EMBL/GenBank/DDBJ databases">
        <title>Novel microbial diversity and functional potential in the marine mammal oral microbiome.</title>
        <authorList>
            <person name="Dudek N.K."/>
            <person name="Sun C.L."/>
            <person name="Burstein D."/>
            <person name="Kantor R.S."/>
            <person name="Aliaga Goltsman D.S."/>
            <person name="Bik E.M."/>
            <person name="Thomas B.C."/>
            <person name="Banfield J.F."/>
            <person name="Relman D.A."/>
        </authorList>
    </citation>
    <scope>NUCLEOTIDE SEQUENCE [LARGE SCALE GENOMIC DNA]</scope>
    <source>
        <strain evidence="8">DOLJORAL78_47_16</strain>
    </source>
</reference>
<name>A0A2G6KGJ9_9BACT</name>
<evidence type="ECO:0000259" key="7">
    <source>
        <dbReference type="PROSITE" id="PS51352"/>
    </source>
</evidence>
<dbReference type="InterPro" id="IPR013766">
    <property type="entry name" value="Thioredoxin_domain"/>
</dbReference>
<dbReference type="Pfam" id="PF00085">
    <property type="entry name" value="Thioredoxin"/>
    <property type="match status" value="1"/>
</dbReference>
<evidence type="ECO:0000256" key="2">
    <source>
        <dbReference type="ARBA" id="ARBA00022448"/>
    </source>
</evidence>
<keyword evidence="3" id="KW-0249">Electron transport</keyword>
<dbReference type="FunFam" id="3.40.30.10:FF:000001">
    <property type="entry name" value="Thioredoxin"/>
    <property type="match status" value="1"/>
</dbReference>
<dbReference type="InterPro" id="IPR017937">
    <property type="entry name" value="Thioredoxin_CS"/>
</dbReference>
<keyword evidence="5" id="KW-0676">Redox-active center</keyword>
<dbReference type="Gene3D" id="3.40.30.10">
    <property type="entry name" value="Glutaredoxin"/>
    <property type="match status" value="1"/>
</dbReference>